<dbReference type="SUPFAM" id="SSF47576">
    <property type="entry name" value="Calponin-homology domain, CH-domain"/>
    <property type="match status" value="1"/>
</dbReference>
<dbReference type="SMART" id="SM00557">
    <property type="entry name" value="IG_FLMN"/>
    <property type="match status" value="1"/>
</dbReference>
<dbReference type="PROSITE" id="PS00020">
    <property type="entry name" value="ACTININ_2"/>
    <property type="match status" value="1"/>
</dbReference>
<feature type="domain" description="Calponin-homology (CH)" evidence="4">
    <location>
        <begin position="1"/>
        <end position="82"/>
    </location>
</feature>
<evidence type="ECO:0000256" key="3">
    <source>
        <dbReference type="PROSITE-ProRule" id="PRU00087"/>
    </source>
</evidence>
<dbReference type="Gene3D" id="2.60.40.10">
    <property type="entry name" value="Immunoglobulins"/>
    <property type="match status" value="1"/>
</dbReference>
<dbReference type="InterPro" id="IPR001298">
    <property type="entry name" value="Filamin/ABP280_rpt"/>
</dbReference>
<evidence type="ECO:0000313" key="6">
    <source>
        <dbReference type="EMBL" id="NDV31106.1"/>
    </source>
</evidence>
<feature type="repeat" description="Filamin" evidence="3">
    <location>
        <begin position="203"/>
        <end position="304"/>
    </location>
</feature>
<name>A0A6B2L2C8_9EUKA</name>
<keyword evidence="2" id="KW-0009">Actin-binding</keyword>
<dbReference type="InterPro" id="IPR036872">
    <property type="entry name" value="CH_dom_sf"/>
</dbReference>
<feature type="domain" description="WWE" evidence="5">
    <location>
        <begin position="376"/>
        <end position="463"/>
    </location>
</feature>
<dbReference type="SUPFAM" id="SSF117839">
    <property type="entry name" value="WWE domain"/>
    <property type="match status" value="2"/>
</dbReference>
<evidence type="ECO:0008006" key="7">
    <source>
        <dbReference type="Google" id="ProtNLM"/>
    </source>
</evidence>
<dbReference type="Pfam" id="PF00307">
    <property type="entry name" value="CH"/>
    <property type="match status" value="2"/>
</dbReference>
<dbReference type="GO" id="GO:0051015">
    <property type="term" value="F:actin filament binding"/>
    <property type="evidence" value="ECO:0007669"/>
    <property type="project" value="InterPro"/>
</dbReference>
<dbReference type="PANTHER" id="PTHR38537:SF8">
    <property type="entry name" value="FILAMIN-A"/>
    <property type="match status" value="1"/>
</dbReference>
<dbReference type="SUPFAM" id="SSF81296">
    <property type="entry name" value="E set domains"/>
    <property type="match status" value="1"/>
</dbReference>
<dbReference type="InterPro" id="IPR017868">
    <property type="entry name" value="Filamin/ABP280_repeat-like"/>
</dbReference>
<dbReference type="InterPro" id="IPR013783">
    <property type="entry name" value="Ig-like_fold"/>
</dbReference>
<dbReference type="PANTHER" id="PTHR38537">
    <property type="entry name" value="JITTERBUG, ISOFORM N"/>
    <property type="match status" value="1"/>
</dbReference>
<accession>A0A6B2L2C8</accession>
<dbReference type="InterPro" id="IPR044801">
    <property type="entry name" value="Filamin"/>
</dbReference>
<dbReference type="PROSITE" id="PS50194">
    <property type="entry name" value="FILAMIN_REPEAT"/>
    <property type="match status" value="1"/>
</dbReference>
<evidence type="ECO:0000259" key="4">
    <source>
        <dbReference type="PROSITE" id="PS50021"/>
    </source>
</evidence>
<dbReference type="AlphaFoldDB" id="A0A6B2L2C8"/>
<dbReference type="InterPro" id="IPR001715">
    <property type="entry name" value="CH_dom"/>
</dbReference>
<dbReference type="InterPro" id="IPR001589">
    <property type="entry name" value="Actinin_actin-bd_CS"/>
</dbReference>
<evidence type="ECO:0000256" key="2">
    <source>
        <dbReference type="ARBA" id="ARBA00023203"/>
    </source>
</evidence>
<keyword evidence="1" id="KW-0677">Repeat</keyword>
<organism evidence="6">
    <name type="scientific">Arcella intermedia</name>
    <dbReference type="NCBI Taxonomy" id="1963864"/>
    <lineage>
        <taxon>Eukaryota</taxon>
        <taxon>Amoebozoa</taxon>
        <taxon>Tubulinea</taxon>
        <taxon>Elardia</taxon>
        <taxon>Arcellinida</taxon>
        <taxon>Sphaerothecina</taxon>
        <taxon>Arcellidae</taxon>
        <taxon>Arcella</taxon>
    </lineage>
</organism>
<dbReference type="InterPro" id="IPR004170">
    <property type="entry name" value="WWE_dom"/>
</dbReference>
<dbReference type="GO" id="GO:0030036">
    <property type="term" value="P:actin cytoskeleton organization"/>
    <property type="evidence" value="ECO:0007669"/>
    <property type="project" value="InterPro"/>
</dbReference>
<dbReference type="Gene3D" id="1.10.418.10">
    <property type="entry name" value="Calponin-like domain"/>
    <property type="match status" value="2"/>
</dbReference>
<dbReference type="InterPro" id="IPR014756">
    <property type="entry name" value="Ig_E-set"/>
</dbReference>
<dbReference type="Pfam" id="PF00630">
    <property type="entry name" value="Filamin"/>
    <property type="match status" value="1"/>
</dbReference>
<dbReference type="InterPro" id="IPR037197">
    <property type="entry name" value="WWE_dom_sf"/>
</dbReference>
<sequence>MENDFQDGTKLIQLLEILTSKTIKHNRSPRMKVQKYENLTLAFKFMTEGCKITLVNLGPEDVYDSNLRLILGLIWALILHFKVKANADDGGNKDLLEWVRSKIPTYNIKNFTTDWQSGKAICALADALLKDGSGGLLNFSNNPISDCTRGVQYAEDSMLIPRVMDIDDIVNYPDQHSMMTYLTYFREYDMAHAKKPEEKKKEDLNPDLNNCLVYGPGIENDNLSGKSTYFSIEVRNAENLKIPSSHHDIKVRIIGPNDILNPRAINNEDGTSFIEYLPSDSGYYTVEVKLNNQHLSESPFTVNIQAPPPEIVYDPEAHWFVFDEEHKKLVAYDTPTNDAIESTFQAQNYGGCVEVINKTFKIDMSKRLELNLTKKNIFGQFATRNVTRGTWFWQTDDNKNWAPYDEDTASKLEKAFNEGRLEGNQRVEWIERKKVRWVKMEADGSFRQYRQDGDRKEGRKVTRGYLGNLVARK</sequence>
<reference evidence="6" key="1">
    <citation type="journal article" date="2020" name="J. Eukaryot. Microbiol.">
        <title>De novo Sequencing, Assembly and Annotation of the Transcriptome for the Free-Living Testate Amoeba Arcella intermedia.</title>
        <authorList>
            <person name="Ribeiro G.M."/>
            <person name="Porfirio-Sousa A.L."/>
            <person name="Maurer-Alcala X.X."/>
            <person name="Katz L.A."/>
            <person name="Lahr D.J.G."/>
        </authorList>
    </citation>
    <scope>NUCLEOTIDE SEQUENCE</scope>
</reference>
<protein>
    <recommendedName>
        <fullName evidence="7">Calponin-homology (CH) domain-containing protein</fullName>
    </recommendedName>
</protein>
<dbReference type="SMART" id="SM00033">
    <property type="entry name" value="CH"/>
    <property type="match status" value="2"/>
</dbReference>
<dbReference type="EMBL" id="GIBP01002137">
    <property type="protein sequence ID" value="NDV31106.1"/>
    <property type="molecule type" value="Transcribed_RNA"/>
</dbReference>
<evidence type="ECO:0000256" key="1">
    <source>
        <dbReference type="ARBA" id="ARBA00022737"/>
    </source>
</evidence>
<dbReference type="Pfam" id="PF02825">
    <property type="entry name" value="WWE"/>
    <property type="match status" value="1"/>
</dbReference>
<proteinExistence type="predicted"/>
<dbReference type="PROSITE" id="PS50918">
    <property type="entry name" value="WWE"/>
    <property type="match status" value="1"/>
</dbReference>
<dbReference type="PROSITE" id="PS50021">
    <property type="entry name" value="CH"/>
    <property type="match status" value="2"/>
</dbReference>
<feature type="domain" description="Calponin-homology (CH)" evidence="4">
    <location>
        <begin position="89"/>
        <end position="190"/>
    </location>
</feature>
<evidence type="ECO:0000259" key="5">
    <source>
        <dbReference type="PROSITE" id="PS50918"/>
    </source>
</evidence>